<accession>A0A543AF61</accession>
<reference evidence="1 2" key="1">
    <citation type="submission" date="2019-06" db="EMBL/GenBank/DDBJ databases">
        <title>Sequencing the genomes of 1000 actinobacteria strains.</title>
        <authorList>
            <person name="Klenk H.-P."/>
        </authorList>
    </citation>
    <scope>NUCLEOTIDE SEQUENCE [LARGE SCALE GENOMIC DNA]</scope>
    <source>
        <strain evidence="1 2">DSM 24083</strain>
    </source>
</reference>
<protein>
    <submittedName>
        <fullName evidence="1">Uncharacterized protein</fullName>
    </submittedName>
</protein>
<evidence type="ECO:0000313" key="1">
    <source>
        <dbReference type="EMBL" id="TQL71209.1"/>
    </source>
</evidence>
<dbReference type="InterPro" id="IPR041289">
    <property type="entry name" value="Bact_RF_family3"/>
</dbReference>
<comment type="caution">
    <text evidence="1">The sequence shown here is derived from an EMBL/GenBank/DDBJ whole genome shotgun (WGS) entry which is preliminary data.</text>
</comment>
<organism evidence="1 2">
    <name type="scientific">Enteractinococcus coprophilus</name>
    <dbReference type="NCBI Taxonomy" id="1027633"/>
    <lineage>
        <taxon>Bacteria</taxon>
        <taxon>Bacillati</taxon>
        <taxon>Actinomycetota</taxon>
        <taxon>Actinomycetes</taxon>
        <taxon>Micrococcales</taxon>
        <taxon>Micrococcaceae</taxon>
    </lineage>
</organism>
<gene>
    <name evidence="1" type="ORF">FB556_1680</name>
</gene>
<name>A0A543AF61_9MICC</name>
<proteinExistence type="predicted"/>
<dbReference type="EMBL" id="VFOU01000003">
    <property type="protein sequence ID" value="TQL71209.1"/>
    <property type="molecule type" value="Genomic_DNA"/>
</dbReference>
<dbReference type="Pfam" id="PF18845">
    <property type="entry name" value="baeRF_family3"/>
    <property type="match status" value="1"/>
</dbReference>
<dbReference type="AlphaFoldDB" id="A0A543AF61"/>
<dbReference type="Proteomes" id="UP000319746">
    <property type="component" value="Unassembled WGS sequence"/>
</dbReference>
<sequence>MTQIVTRSRIKVSRNLIRKSTLQNGSDKLYCYAMEQLGYFDEITADDLKAMAEASGPKVTIFLPTNPPQHQPKDTATRVKSLVNEARRKLVNAGVPESDAKDMMAPFDAIATDAPFLRQQGESLALFAARGLNLIYRLGVPLTEYTHVAEHFVLRPISEALTKSHAYYVLAVSRNKVRLLDATKDSVVRLDLQDIVPESLEDVVDTDDRQTQLQNRNIGGGSAVFHGQGGAADNQETENHRFLHEVGSSLGDLLGRARSQPMVLAGVTENVTAIKASSSYPVIAEDFIAGNPDTSTPRELQQSGWNVVRPHFAANDDAAYNRFADVSGTGLGETQPDLIREAAVAGRVDTLFINPSLNASDGTGDVNTAILHTKLNSGDIVIISDGRVDNVAALMRY</sequence>
<keyword evidence="2" id="KW-1185">Reference proteome</keyword>
<evidence type="ECO:0000313" key="2">
    <source>
        <dbReference type="Proteomes" id="UP000319746"/>
    </source>
</evidence>